<comment type="cofactor">
    <cofactor evidence="6">
        <name>FAD</name>
        <dbReference type="ChEBI" id="CHEBI:57692"/>
    </cofactor>
    <text evidence="6">Binds 1 FAD per subunit.</text>
</comment>
<dbReference type="RefSeq" id="WP_357972562.1">
    <property type="nucleotide sequence ID" value="NZ_JBFAIH010000001.1"/>
</dbReference>
<dbReference type="InterPro" id="IPR036188">
    <property type="entry name" value="FAD/NAD-bd_sf"/>
</dbReference>
<keyword evidence="1 6" id="KW-0285">Flavoprotein</keyword>
<keyword evidence="3 6" id="KW-0521">NADP</keyword>
<keyword evidence="9" id="KW-1185">Reference proteome</keyword>
<evidence type="ECO:0000256" key="5">
    <source>
        <dbReference type="ARBA" id="ARBA00048132"/>
    </source>
</evidence>
<comment type="catalytic activity">
    <reaction evidence="5">
        <text>[thioredoxin]-dithiol + NADP(+) = [thioredoxin]-disulfide + NADPH + H(+)</text>
        <dbReference type="Rhea" id="RHEA:20345"/>
        <dbReference type="Rhea" id="RHEA-COMP:10698"/>
        <dbReference type="Rhea" id="RHEA-COMP:10700"/>
        <dbReference type="ChEBI" id="CHEBI:15378"/>
        <dbReference type="ChEBI" id="CHEBI:29950"/>
        <dbReference type="ChEBI" id="CHEBI:50058"/>
        <dbReference type="ChEBI" id="CHEBI:57783"/>
        <dbReference type="ChEBI" id="CHEBI:58349"/>
        <dbReference type="EC" id="1.8.1.9"/>
    </reaction>
</comment>
<dbReference type="SUPFAM" id="SSF51905">
    <property type="entry name" value="FAD/NAD(P)-binding domain"/>
    <property type="match status" value="1"/>
</dbReference>
<evidence type="ECO:0000259" key="7">
    <source>
        <dbReference type="Pfam" id="PF07992"/>
    </source>
</evidence>
<evidence type="ECO:0000313" key="8">
    <source>
        <dbReference type="EMBL" id="MEV0361568.1"/>
    </source>
</evidence>
<dbReference type="PRINTS" id="PR00368">
    <property type="entry name" value="FADPNR"/>
</dbReference>
<name>A0ABV3F1P0_9NOCA</name>
<comment type="catalytic activity">
    <reaction evidence="6">
        <text>2 reduced [2Fe-2S]-[ferredoxin] + NADP(+) + H(+) = 2 oxidized [2Fe-2S]-[ferredoxin] + NADPH</text>
        <dbReference type="Rhea" id="RHEA:20125"/>
        <dbReference type="Rhea" id="RHEA-COMP:10000"/>
        <dbReference type="Rhea" id="RHEA-COMP:10001"/>
        <dbReference type="ChEBI" id="CHEBI:15378"/>
        <dbReference type="ChEBI" id="CHEBI:33737"/>
        <dbReference type="ChEBI" id="CHEBI:33738"/>
        <dbReference type="ChEBI" id="CHEBI:57783"/>
        <dbReference type="ChEBI" id="CHEBI:58349"/>
        <dbReference type="EC" id="1.18.1.2"/>
    </reaction>
</comment>
<feature type="binding site" evidence="6">
    <location>
        <position position="132"/>
    </location>
    <ligand>
        <name>FAD</name>
        <dbReference type="ChEBI" id="CHEBI:57692"/>
    </ligand>
</feature>
<feature type="binding site" evidence="6">
    <location>
        <position position="97"/>
    </location>
    <ligand>
        <name>FAD</name>
        <dbReference type="ChEBI" id="CHEBI:57692"/>
    </ligand>
</feature>
<gene>
    <name evidence="8" type="ORF">AB0H72_02595</name>
</gene>
<dbReference type="EC" id="1.18.1.2" evidence="6"/>
<evidence type="ECO:0000313" key="9">
    <source>
        <dbReference type="Proteomes" id="UP001551658"/>
    </source>
</evidence>
<feature type="binding site" evidence="6">
    <location>
        <position position="52"/>
    </location>
    <ligand>
        <name>FAD</name>
        <dbReference type="ChEBI" id="CHEBI:57692"/>
    </ligand>
</feature>
<accession>A0ABV3F1P0</accession>
<dbReference type="Gene3D" id="3.50.50.60">
    <property type="entry name" value="FAD/NAD(P)-binding domain"/>
    <property type="match status" value="2"/>
</dbReference>
<evidence type="ECO:0000256" key="3">
    <source>
        <dbReference type="ARBA" id="ARBA00022857"/>
    </source>
</evidence>
<sequence length="336" mass="35344">MNESPHASTGTAREVDILVVGAGPAGLFAAYYAGFRGLRVAVMDALSEPGGQVSAMYPEKSILDIAGFPAVKGRELIDRLLAQAAPYDPVYLLGEQAQTLDHAADGRVVVGTSTGRTVTAGAVVVTGGIGTFTPRPLAEGVDFLDRGLSYFVPDLSAHAGRDVVIVGGGDSAFDWAVHLEPIAASVTLVHRRDRFRAHGATVARVRDSSVRVLVNADVAAVRGNGWISEVDIHHRVDKTITTVPAQSVIAALGFTADLGPMTDWGMRIESRHIVVDSRMRTTVPRVYAAGDITDYPGKVRLIAVGFGEAATAVNNAAAALDPDAEIFPGHSTEQEN</sequence>
<dbReference type="InterPro" id="IPR022890">
    <property type="entry name" value="Fd--NADP_Rdtase_type_2"/>
</dbReference>
<dbReference type="PRINTS" id="PR00469">
    <property type="entry name" value="PNDRDTASEII"/>
</dbReference>
<feature type="binding site" evidence="6">
    <location>
        <position position="291"/>
    </location>
    <ligand>
        <name>FAD</name>
        <dbReference type="ChEBI" id="CHEBI:57692"/>
    </ligand>
</feature>
<comment type="caution">
    <text evidence="8">The sequence shown here is derived from an EMBL/GenBank/DDBJ whole genome shotgun (WGS) entry which is preliminary data.</text>
</comment>
<feature type="binding site" evidence="6">
    <location>
        <position position="332"/>
    </location>
    <ligand>
        <name>FAD</name>
        <dbReference type="ChEBI" id="CHEBI:57692"/>
    </ligand>
</feature>
<dbReference type="PANTHER" id="PTHR48105">
    <property type="entry name" value="THIOREDOXIN REDUCTASE 1-RELATED-RELATED"/>
    <property type="match status" value="1"/>
</dbReference>
<dbReference type="InterPro" id="IPR050097">
    <property type="entry name" value="Ferredoxin-NADP_redctase_2"/>
</dbReference>
<evidence type="ECO:0000256" key="4">
    <source>
        <dbReference type="ARBA" id="ARBA00023002"/>
    </source>
</evidence>
<keyword evidence="2 6" id="KW-0274">FAD</keyword>
<dbReference type="InterPro" id="IPR023753">
    <property type="entry name" value="FAD/NAD-binding_dom"/>
</dbReference>
<keyword evidence="4 6" id="KW-0560">Oxidoreductase</keyword>
<comment type="subunit">
    <text evidence="6">Homodimer.</text>
</comment>
<comment type="caution">
    <text evidence="6">Lacks conserved residue(s) required for the propagation of feature annotation.</text>
</comment>
<comment type="similarity">
    <text evidence="6">Belongs to the ferredoxin--NADP reductase type 2 family.</text>
</comment>
<protein>
    <recommendedName>
        <fullName evidence="6">Ferredoxin--NADP reductase</fullName>
        <shortName evidence="6">FNR</shortName>
        <shortName evidence="6">Fd-NADP(+) reductase</shortName>
        <ecNumber evidence="6">1.18.1.2</ecNumber>
    </recommendedName>
</protein>
<dbReference type="Proteomes" id="UP001551658">
    <property type="component" value="Unassembled WGS sequence"/>
</dbReference>
<feature type="domain" description="FAD/NAD(P)-binding" evidence="7">
    <location>
        <begin position="16"/>
        <end position="303"/>
    </location>
</feature>
<feature type="binding site" evidence="6">
    <location>
        <position position="44"/>
    </location>
    <ligand>
        <name>FAD</name>
        <dbReference type="ChEBI" id="CHEBI:57692"/>
    </ligand>
</feature>
<evidence type="ECO:0000256" key="1">
    <source>
        <dbReference type="ARBA" id="ARBA00022630"/>
    </source>
</evidence>
<dbReference type="HAMAP" id="MF_01685">
    <property type="entry name" value="FENR2"/>
    <property type="match status" value="1"/>
</dbReference>
<dbReference type="Pfam" id="PF07992">
    <property type="entry name" value="Pyr_redox_2"/>
    <property type="match status" value="1"/>
</dbReference>
<evidence type="ECO:0000256" key="6">
    <source>
        <dbReference type="HAMAP-Rule" id="MF_01685"/>
    </source>
</evidence>
<feature type="binding site" evidence="6">
    <location>
        <position position="57"/>
    </location>
    <ligand>
        <name>FAD</name>
        <dbReference type="ChEBI" id="CHEBI:57692"/>
    </ligand>
</feature>
<organism evidence="8 9">
    <name type="scientific">Nocardia fusca</name>
    <dbReference type="NCBI Taxonomy" id="941183"/>
    <lineage>
        <taxon>Bacteria</taxon>
        <taxon>Bacillati</taxon>
        <taxon>Actinomycetota</taxon>
        <taxon>Actinomycetes</taxon>
        <taxon>Mycobacteriales</taxon>
        <taxon>Nocardiaceae</taxon>
        <taxon>Nocardia</taxon>
    </lineage>
</organism>
<reference evidence="8 9" key="1">
    <citation type="submission" date="2024-06" db="EMBL/GenBank/DDBJ databases">
        <title>The Natural Products Discovery Center: Release of the First 8490 Sequenced Strains for Exploring Actinobacteria Biosynthetic Diversity.</title>
        <authorList>
            <person name="Kalkreuter E."/>
            <person name="Kautsar S.A."/>
            <person name="Yang D."/>
            <person name="Bader C.D."/>
            <person name="Teijaro C.N."/>
            <person name="Fluegel L."/>
            <person name="Davis C.M."/>
            <person name="Simpson J.R."/>
            <person name="Lauterbach L."/>
            <person name="Steele A.D."/>
            <person name="Gui C."/>
            <person name="Meng S."/>
            <person name="Li G."/>
            <person name="Viehrig K."/>
            <person name="Ye F."/>
            <person name="Su P."/>
            <person name="Kiefer A.F."/>
            <person name="Nichols A."/>
            <person name="Cepeda A.J."/>
            <person name="Yan W."/>
            <person name="Fan B."/>
            <person name="Jiang Y."/>
            <person name="Adhikari A."/>
            <person name="Zheng C.-J."/>
            <person name="Schuster L."/>
            <person name="Cowan T.M."/>
            <person name="Smanski M.J."/>
            <person name="Chevrette M.G."/>
            <person name="De Carvalho L.P.S."/>
            <person name="Shen B."/>
        </authorList>
    </citation>
    <scope>NUCLEOTIDE SEQUENCE [LARGE SCALE GENOMIC DNA]</scope>
    <source>
        <strain evidence="8 9">NPDC050671</strain>
    </source>
</reference>
<dbReference type="EMBL" id="JBFAIH010000001">
    <property type="protein sequence ID" value="MEV0361568.1"/>
    <property type="molecule type" value="Genomic_DNA"/>
</dbReference>
<evidence type="ECO:0000256" key="2">
    <source>
        <dbReference type="ARBA" id="ARBA00022827"/>
    </source>
</evidence>
<proteinExistence type="inferred from homology"/>